<proteinExistence type="predicted"/>
<dbReference type="Gene3D" id="3.40.630.30">
    <property type="match status" value="1"/>
</dbReference>
<reference evidence="2 3" key="1">
    <citation type="journal article" date="2023" name="Int. J. Syst. Evol. Microbiol.">
        <title>Physiological and genomic analyses of cobalamin (vitamin B12)-auxotrophy of Lysobacter auxotrophicus sp. nov., a methionine-auxotrophic chitinolytic bacterium isolated from chitin-treated soil.</title>
        <authorList>
            <person name="Saito A."/>
            <person name="Dohra H."/>
            <person name="Hamada M."/>
            <person name="Moriuchi R."/>
            <person name="Kotsuchibashi Y."/>
            <person name="Mori K."/>
        </authorList>
    </citation>
    <scope>NUCLEOTIDE SEQUENCE [LARGE SCALE GENOMIC DNA]</scope>
    <source>
        <strain evidence="2 3">5-21a</strain>
    </source>
</reference>
<feature type="domain" description="N-acetyltransferase" evidence="1">
    <location>
        <begin position="18"/>
        <end position="155"/>
    </location>
</feature>
<dbReference type="RefSeq" id="WP_281780392.1">
    <property type="nucleotide sequence ID" value="NZ_AP027041.1"/>
</dbReference>
<dbReference type="EMBL" id="AP027041">
    <property type="protein sequence ID" value="BDU14823.1"/>
    <property type="molecule type" value="Genomic_DNA"/>
</dbReference>
<dbReference type="Proteomes" id="UP001317822">
    <property type="component" value="Chromosome"/>
</dbReference>
<keyword evidence="3" id="KW-1185">Reference proteome</keyword>
<dbReference type="SUPFAM" id="SSF55729">
    <property type="entry name" value="Acyl-CoA N-acyltransferases (Nat)"/>
    <property type="match status" value="1"/>
</dbReference>
<evidence type="ECO:0000313" key="3">
    <source>
        <dbReference type="Proteomes" id="UP001317822"/>
    </source>
</evidence>
<dbReference type="PROSITE" id="PS51186">
    <property type="entry name" value="GNAT"/>
    <property type="match status" value="1"/>
</dbReference>
<gene>
    <name evidence="2" type="ORF">LA521A_00240</name>
</gene>
<protein>
    <submittedName>
        <fullName evidence="2">GNAT family N-acetyltransferase</fullName>
    </submittedName>
</protein>
<dbReference type="InterPro" id="IPR016181">
    <property type="entry name" value="Acyl_CoA_acyltransferase"/>
</dbReference>
<evidence type="ECO:0000259" key="1">
    <source>
        <dbReference type="PROSITE" id="PS51186"/>
    </source>
</evidence>
<evidence type="ECO:0000313" key="2">
    <source>
        <dbReference type="EMBL" id="BDU14823.1"/>
    </source>
</evidence>
<name>A0ABM8D8F8_9GAMM</name>
<dbReference type="InterPro" id="IPR000182">
    <property type="entry name" value="GNAT_dom"/>
</dbReference>
<accession>A0ABM8D8F8</accession>
<organism evidence="2 3">
    <name type="scientific">Lysobacter auxotrophicus</name>
    <dbReference type="NCBI Taxonomy" id="2992573"/>
    <lineage>
        <taxon>Bacteria</taxon>
        <taxon>Pseudomonadati</taxon>
        <taxon>Pseudomonadota</taxon>
        <taxon>Gammaproteobacteria</taxon>
        <taxon>Lysobacterales</taxon>
        <taxon>Lysobacteraceae</taxon>
        <taxon>Lysobacter</taxon>
    </lineage>
</organism>
<sequence>MTATSLLFRMPVPAVSPVTVRPVRPEDASTLLRLAREADGHDAPATGLLEFHEALFEAPVRAWAWLAFVGGEAVGHAVATVGFSMRARGYCFQLDTLHARDAWAAAAEAALFDEVRAMARRLGCVQLHWHDASDEARLGALDARRDGVRHVVPLA</sequence>